<dbReference type="GO" id="GO:0016887">
    <property type="term" value="F:ATP hydrolysis activity"/>
    <property type="evidence" value="ECO:0007669"/>
    <property type="project" value="InterPro"/>
</dbReference>
<dbReference type="SUPFAM" id="SSF52540">
    <property type="entry name" value="P-loop containing nucleoside triphosphate hydrolases"/>
    <property type="match status" value="1"/>
</dbReference>
<keyword evidence="3" id="KW-0547">Nucleotide-binding</keyword>
<evidence type="ECO:0000256" key="2">
    <source>
        <dbReference type="ARBA" id="ARBA00022448"/>
    </source>
</evidence>
<proteinExistence type="inferred from homology"/>
<dbReference type="InterPro" id="IPR003439">
    <property type="entry name" value="ABC_transporter-like_ATP-bd"/>
</dbReference>
<keyword evidence="2" id="KW-0813">Transport</keyword>
<dbReference type="SMART" id="SM00382">
    <property type="entry name" value="AAA"/>
    <property type="match status" value="1"/>
</dbReference>
<dbReference type="InterPro" id="IPR027417">
    <property type="entry name" value="P-loop_NTPase"/>
</dbReference>
<dbReference type="PROSITE" id="PS00211">
    <property type="entry name" value="ABC_TRANSPORTER_1"/>
    <property type="match status" value="1"/>
</dbReference>
<dbReference type="EMBL" id="CAFBSG010000008">
    <property type="protein sequence ID" value="CAB5240180.1"/>
    <property type="molecule type" value="Genomic_DNA"/>
</dbReference>
<comment type="similarity">
    <text evidence="1">Belongs to the ABC transporter superfamily.</text>
</comment>
<dbReference type="PANTHER" id="PTHR42734">
    <property type="entry name" value="METAL TRANSPORT SYSTEM ATP-BINDING PROTEIN TM_0124-RELATED"/>
    <property type="match status" value="1"/>
</dbReference>
<evidence type="ECO:0000259" key="5">
    <source>
        <dbReference type="PROSITE" id="PS50893"/>
    </source>
</evidence>
<reference evidence="6" key="1">
    <citation type="submission" date="2020-05" db="EMBL/GenBank/DDBJ databases">
        <authorList>
            <person name="Chiriac C."/>
            <person name="Salcher M."/>
            <person name="Ghai R."/>
            <person name="Kavagutti S V."/>
        </authorList>
    </citation>
    <scope>NUCLEOTIDE SEQUENCE</scope>
</reference>
<feature type="domain" description="ABC transporter" evidence="5">
    <location>
        <begin position="2"/>
        <end position="197"/>
    </location>
</feature>
<evidence type="ECO:0000256" key="4">
    <source>
        <dbReference type="ARBA" id="ARBA00022840"/>
    </source>
</evidence>
<dbReference type="Gene3D" id="3.40.50.300">
    <property type="entry name" value="P-loop containing nucleotide triphosphate hydrolases"/>
    <property type="match status" value="1"/>
</dbReference>
<dbReference type="AlphaFoldDB" id="A0A6J7XS35"/>
<gene>
    <name evidence="6" type="ORF">UFOPK3554_00701</name>
</gene>
<evidence type="ECO:0000256" key="1">
    <source>
        <dbReference type="ARBA" id="ARBA00005417"/>
    </source>
</evidence>
<sequence length="199" mass="21158">MIEVKDVSIHRDGVAVIEHISFTAHPGNITAIIGPNGVGKSSLIAALSGDIPIASGSISIGGAPLENLSITEAAQLRAVVPQSQRFALAYTVREILEMAGTHDDVQIALEVLEIDNLANRFVSTLSGGEQQRVSIACALSQSTPILIADEPLASQDAHSVEVIKDVFRELAQLGSTIIFVAHIPRLQLEWVDQIIEIGN</sequence>
<dbReference type="InterPro" id="IPR017871">
    <property type="entry name" value="ABC_transporter-like_CS"/>
</dbReference>
<dbReference type="InterPro" id="IPR050153">
    <property type="entry name" value="Metal_Ion_Import_ABC"/>
</dbReference>
<dbReference type="PANTHER" id="PTHR42734:SF5">
    <property type="entry name" value="IRON TRANSPORT SYSTEM ATP-BINDING PROTEIN HI_0361-RELATED"/>
    <property type="match status" value="1"/>
</dbReference>
<keyword evidence="4" id="KW-0067">ATP-binding</keyword>
<dbReference type="InterPro" id="IPR003593">
    <property type="entry name" value="AAA+_ATPase"/>
</dbReference>
<dbReference type="Pfam" id="PF00005">
    <property type="entry name" value="ABC_tran"/>
    <property type="match status" value="1"/>
</dbReference>
<evidence type="ECO:0000256" key="3">
    <source>
        <dbReference type="ARBA" id="ARBA00022741"/>
    </source>
</evidence>
<evidence type="ECO:0000313" key="6">
    <source>
        <dbReference type="EMBL" id="CAB5240180.1"/>
    </source>
</evidence>
<organism evidence="6">
    <name type="scientific">freshwater metagenome</name>
    <dbReference type="NCBI Taxonomy" id="449393"/>
    <lineage>
        <taxon>unclassified sequences</taxon>
        <taxon>metagenomes</taxon>
        <taxon>ecological metagenomes</taxon>
    </lineage>
</organism>
<name>A0A6J7XS35_9ZZZZ</name>
<accession>A0A6J7XS35</accession>
<dbReference type="GO" id="GO:0005524">
    <property type="term" value="F:ATP binding"/>
    <property type="evidence" value="ECO:0007669"/>
    <property type="project" value="UniProtKB-KW"/>
</dbReference>
<protein>
    <submittedName>
        <fullName evidence="6">Unannotated protein</fullName>
    </submittedName>
</protein>
<dbReference type="PROSITE" id="PS50893">
    <property type="entry name" value="ABC_TRANSPORTER_2"/>
    <property type="match status" value="1"/>
</dbReference>